<evidence type="ECO:0000256" key="1">
    <source>
        <dbReference type="SAM" id="SignalP"/>
    </source>
</evidence>
<evidence type="ECO:0000313" key="2">
    <source>
        <dbReference type="EMBL" id="KAF1019530.1"/>
    </source>
</evidence>
<organism evidence="2 3">
    <name type="scientific">Paracidovorax wautersii</name>
    <dbReference type="NCBI Taxonomy" id="1177982"/>
    <lineage>
        <taxon>Bacteria</taxon>
        <taxon>Pseudomonadati</taxon>
        <taxon>Pseudomonadota</taxon>
        <taxon>Betaproteobacteria</taxon>
        <taxon>Burkholderiales</taxon>
        <taxon>Comamonadaceae</taxon>
        <taxon>Paracidovorax</taxon>
    </lineage>
</organism>
<dbReference type="EMBL" id="WNDQ01000053">
    <property type="protein sequence ID" value="KAF1019530.1"/>
    <property type="molecule type" value="Genomic_DNA"/>
</dbReference>
<sequence length="546" mass="56538">MQHSSRATGRYALHALSAAILITQVACGGGGGDSSDDTTSTSPSAVTLSGTVVVDQAIQGARVCVDLNRNGACDAGEPTSALTDANGRYTLRYQPANASAATTFNQAPVLGLITAQSVDKADGDPFGIALTLSAPAGKASQINPLTTLVQLGIANGLTLATAETAVVQQFGLASTAKLYSYQDDPASDSNPIPATARTAALVTSIALSMGVTPTVVASNAPAIPGANLPRLTFINAQNYSYLLRQTDGTLNANGFTQQFEIRGAKVNGVAQGRTALFPSVTLTSTGWKRCDADVPRLLTRGNPGLTYQCQGSTTYLGFTLTPTDVSGRSMADVVSQLRTGDPQLDASDIPYDATLSIADPSVLGNAVFPAGSTMRTGISIQLGSPPAFINNTNSDRIGAVARLEDLIAAFPTSGVNLADARGTASGMGPLDATHVLRAAFVNSSTAQFYVCEGTGPAFADPHDCTPHSQSRFRIDTVNQAQLLTFDTFPGLAAQNGSRRGYTVYDGQVFAYRQPPAGINEGQAITYNQRLNGTAWAALKTTLGIVD</sequence>
<dbReference type="AlphaFoldDB" id="A0A7V8JP74"/>
<dbReference type="SUPFAM" id="SSF117074">
    <property type="entry name" value="Hypothetical protein PA1324"/>
    <property type="match status" value="1"/>
</dbReference>
<reference evidence="3" key="1">
    <citation type="journal article" date="2020" name="MBio">
        <title>Horizontal gene transfer to a defensive symbiont with a reduced genome amongst a multipartite beetle microbiome.</title>
        <authorList>
            <person name="Waterworth S.C."/>
            <person name="Florez L.V."/>
            <person name="Rees E.R."/>
            <person name="Hertweck C."/>
            <person name="Kaltenpoth M."/>
            <person name="Kwan J.C."/>
        </authorList>
    </citation>
    <scope>NUCLEOTIDE SEQUENCE [LARGE SCALE GENOMIC DNA]</scope>
</reference>
<protein>
    <recommendedName>
        <fullName evidence="4">Carboxypeptidase regulatory-like domain-containing protein</fullName>
    </recommendedName>
</protein>
<dbReference type="Proteomes" id="UP000461670">
    <property type="component" value="Unassembled WGS sequence"/>
</dbReference>
<name>A0A7V8JP74_9BURK</name>
<gene>
    <name evidence="2" type="ORF">GAK30_03049</name>
</gene>
<accession>A0A7V8JP74</accession>
<keyword evidence="1" id="KW-0732">Signal</keyword>
<proteinExistence type="predicted"/>
<evidence type="ECO:0000313" key="3">
    <source>
        <dbReference type="Proteomes" id="UP000461670"/>
    </source>
</evidence>
<feature type="chain" id="PRO_5030861140" description="Carboxypeptidase regulatory-like domain-containing protein" evidence="1">
    <location>
        <begin position="29"/>
        <end position="546"/>
    </location>
</feature>
<evidence type="ECO:0008006" key="4">
    <source>
        <dbReference type="Google" id="ProtNLM"/>
    </source>
</evidence>
<feature type="signal peptide" evidence="1">
    <location>
        <begin position="1"/>
        <end position="28"/>
    </location>
</feature>
<comment type="caution">
    <text evidence="2">The sequence shown here is derived from an EMBL/GenBank/DDBJ whole genome shotgun (WGS) entry which is preliminary data.</text>
</comment>